<dbReference type="PROSITE" id="PS50097">
    <property type="entry name" value="BTB"/>
    <property type="match status" value="1"/>
</dbReference>
<reference evidence="3 4" key="1">
    <citation type="journal article" date="2012" name="Genome Biol.">
        <title>Genome and low-iron response of an oceanic diatom adapted to chronic iron limitation.</title>
        <authorList>
            <person name="Lommer M."/>
            <person name="Specht M."/>
            <person name="Roy A.S."/>
            <person name="Kraemer L."/>
            <person name="Andreson R."/>
            <person name="Gutowska M.A."/>
            <person name="Wolf J."/>
            <person name="Bergner S.V."/>
            <person name="Schilhabel M.B."/>
            <person name="Klostermeier U.C."/>
            <person name="Beiko R.G."/>
            <person name="Rosenstiel P."/>
            <person name="Hippler M."/>
            <person name="Laroche J."/>
        </authorList>
    </citation>
    <scope>NUCLEOTIDE SEQUENCE [LARGE SCALE GENOMIC DNA]</scope>
    <source>
        <strain evidence="3 4">CCMP1005</strain>
    </source>
</reference>
<dbReference type="SMART" id="SM00225">
    <property type="entry name" value="BTB"/>
    <property type="match status" value="1"/>
</dbReference>
<evidence type="ECO:0000313" key="4">
    <source>
        <dbReference type="Proteomes" id="UP000266841"/>
    </source>
</evidence>
<dbReference type="AlphaFoldDB" id="K0RDC3"/>
<organism evidence="3 4">
    <name type="scientific">Thalassiosira oceanica</name>
    <name type="common">Marine diatom</name>
    <dbReference type="NCBI Taxonomy" id="159749"/>
    <lineage>
        <taxon>Eukaryota</taxon>
        <taxon>Sar</taxon>
        <taxon>Stramenopiles</taxon>
        <taxon>Ochrophyta</taxon>
        <taxon>Bacillariophyta</taxon>
        <taxon>Coscinodiscophyceae</taxon>
        <taxon>Thalassiosirophycidae</taxon>
        <taxon>Thalassiosirales</taxon>
        <taxon>Thalassiosiraceae</taxon>
        <taxon>Thalassiosira</taxon>
    </lineage>
</organism>
<evidence type="ECO:0000259" key="2">
    <source>
        <dbReference type="PROSITE" id="PS50800"/>
    </source>
</evidence>
<sequence length="414" mass="45862">MNAADAAANGSTQLIHLAGSAQTLRESVSEKLRNQQVRTVLVAFHEFSRIANYAEHASEVFRAFGQEWSIWIVKEDRGGLALYIRLKDAGSLDGTMTVRVEVGTYHPNKANMGRLGLQSTVANFKQHIALAQCFRVRPGIELVDGALIFKVVMYADQPPQNASVSDEYIPTNPFVSNVLKEYGNEETSDVAIEVGGETQETGTGRRKRAKTDSTTFHAHQFVLRCNAPTLAEMCKPGDEATPIRIGNVSPETFKHLLYYCYGGKISDEDLQENAREIIDAADRFGVANLKLEAEARLVRKETFTVDNILDNLLYADSKNCALLLEKAMDFVVKKKDEIIGKISLDDLPGTMVMDVLTAISQAQREGKNGDDDIDFMRVSELRRRLHEKGLCVDGSRKAMIALLKENSRESSAGE</sequence>
<dbReference type="PROSITE" id="PS50800">
    <property type="entry name" value="SAP"/>
    <property type="match status" value="1"/>
</dbReference>
<dbReference type="InterPro" id="IPR011333">
    <property type="entry name" value="SKP1/BTB/POZ_sf"/>
</dbReference>
<proteinExistence type="predicted"/>
<dbReference type="Pfam" id="PF00651">
    <property type="entry name" value="BTB"/>
    <property type="match status" value="1"/>
</dbReference>
<dbReference type="CDD" id="cd14733">
    <property type="entry name" value="BACK"/>
    <property type="match status" value="1"/>
</dbReference>
<accession>K0RDC3</accession>
<dbReference type="Gene3D" id="1.10.720.30">
    <property type="entry name" value="SAP domain"/>
    <property type="match status" value="1"/>
</dbReference>
<dbReference type="OrthoDB" id="45051at2759"/>
<feature type="domain" description="BTB" evidence="1">
    <location>
        <begin position="188"/>
        <end position="269"/>
    </location>
</feature>
<dbReference type="Proteomes" id="UP000266841">
    <property type="component" value="Unassembled WGS sequence"/>
</dbReference>
<protein>
    <recommendedName>
        <fullName evidence="5">BTB domain-containing protein</fullName>
    </recommendedName>
</protein>
<dbReference type="InterPro" id="IPR036361">
    <property type="entry name" value="SAP_dom_sf"/>
</dbReference>
<dbReference type="Gene3D" id="3.30.710.10">
    <property type="entry name" value="Potassium Channel Kv1.1, Chain A"/>
    <property type="match status" value="1"/>
</dbReference>
<dbReference type="CDD" id="cd18186">
    <property type="entry name" value="BTB_POZ_ZBTB_KLHL-like"/>
    <property type="match status" value="1"/>
</dbReference>
<dbReference type="InterPro" id="IPR003034">
    <property type="entry name" value="SAP_dom"/>
</dbReference>
<keyword evidence="4" id="KW-1185">Reference proteome</keyword>
<name>K0RDC3_THAOC</name>
<dbReference type="InterPro" id="IPR000210">
    <property type="entry name" value="BTB/POZ_dom"/>
</dbReference>
<comment type="caution">
    <text evidence="3">The sequence shown here is derived from an EMBL/GenBank/DDBJ whole genome shotgun (WGS) entry which is preliminary data.</text>
</comment>
<evidence type="ECO:0000313" key="3">
    <source>
        <dbReference type="EMBL" id="EJK50264.1"/>
    </source>
</evidence>
<dbReference type="PANTHER" id="PTHR24413">
    <property type="entry name" value="SPECKLE-TYPE POZ PROTEIN"/>
    <property type="match status" value="1"/>
</dbReference>
<evidence type="ECO:0000259" key="1">
    <source>
        <dbReference type="PROSITE" id="PS50097"/>
    </source>
</evidence>
<feature type="domain" description="SAP" evidence="2">
    <location>
        <begin position="373"/>
        <end position="407"/>
    </location>
</feature>
<gene>
    <name evidence="3" type="ORF">THAOC_30789</name>
</gene>
<evidence type="ECO:0008006" key="5">
    <source>
        <dbReference type="Google" id="ProtNLM"/>
    </source>
</evidence>
<dbReference type="EMBL" id="AGNL01044070">
    <property type="protein sequence ID" value="EJK50264.1"/>
    <property type="molecule type" value="Genomic_DNA"/>
</dbReference>
<dbReference type="SUPFAM" id="SSF54695">
    <property type="entry name" value="POZ domain"/>
    <property type="match status" value="1"/>
</dbReference>